<evidence type="ECO:0000313" key="2">
    <source>
        <dbReference type="Proteomes" id="UP001200034"/>
    </source>
</evidence>
<dbReference type="EMBL" id="JAJJHW010000095">
    <property type="protein sequence ID" value="KAH8387173.1"/>
    <property type="molecule type" value="Genomic_DNA"/>
</dbReference>
<evidence type="ECO:0000313" key="1">
    <source>
        <dbReference type="EMBL" id="KAH8387173.1"/>
    </source>
</evidence>
<name>A0AAD4KBG7_9MUSC</name>
<sequence>MSSSLHGNDDSVDVIRRWRCLTECGNYKKQRRQQQQQQQQQLQQQSKQ</sequence>
<protein>
    <submittedName>
        <fullName evidence="1">Uncharacterized protein</fullName>
    </submittedName>
</protein>
<proteinExistence type="predicted"/>
<comment type="caution">
    <text evidence="1">The sequence shown here is derived from an EMBL/GenBank/DDBJ whole genome shotgun (WGS) entry which is preliminary data.</text>
</comment>
<organism evidence="1 2">
    <name type="scientific">Drosophila rubida</name>
    <dbReference type="NCBI Taxonomy" id="30044"/>
    <lineage>
        <taxon>Eukaryota</taxon>
        <taxon>Metazoa</taxon>
        <taxon>Ecdysozoa</taxon>
        <taxon>Arthropoda</taxon>
        <taxon>Hexapoda</taxon>
        <taxon>Insecta</taxon>
        <taxon>Pterygota</taxon>
        <taxon>Neoptera</taxon>
        <taxon>Endopterygota</taxon>
        <taxon>Diptera</taxon>
        <taxon>Brachycera</taxon>
        <taxon>Muscomorpha</taxon>
        <taxon>Ephydroidea</taxon>
        <taxon>Drosophilidae</taxon>
        <taxon>Drosophila</taxon>
    </lineage>
</organism>
<dbReference type="AlphaFoldDB" id="A0AAD4KBG7"/>
<gene>
    <name evidence="1" type="ORF">KR093_005233</name>
</gene>
<keyword evidence="2" id="KW-1185">Reference proteome</keyword>
<reference evidence="1" key="1">
    <citation type="journal article" date="2021" name="Mol. Ecol. Resour.">
        <title>Phylogenomic analyses of the genus Drosophila reveals genomic signals of climate adaptation.</title>
        <authorList>
            <person name="Li F."/>
            <person name="Rane R.V."/>
            <person name="Luria V."/>
            <person name="Xiong Z."/>
            <person name="Chen J."/>
            <person name="Li Z."/>
            <person name="Catullo R.A."/>
            <person name="Griffin P.C."/>
            <person name="Schiffer M."/>
            <person name="Pearce S."/>
            <person name="Lee S.F."/>
            <person name="McElroy K."/>
            <person name="Stocker A."/>
            <person name="Shirriffs J."/>
            <person name="Cockerell F."/>
            <person name="Coppin C."/>
            <person name="Sgro C.M."/>
            <person name="Karger A."/>
            <person name="Cain J.W."/>
            <person name="Weber J.A."/>
            <person name="Santpere G."/>
            <person name="Kirschner M.W."/>
            <person name="Hoffmann A.A."/>
            <person name="Oakeshott J.G."/>
            <person name="Zhang G."/>
        </authorList>
    </citation>
    <scope>NUCLEOTIDE SEQUENCE</scope>
    <source>
        <strain evidence="1">BGI-SZ-2011g</strain>
    </source>
</reference>
<dbReference type="Proteomes" id="UP001200034">
    <property type="component" value="Unassembled WGS sequence"/>
</dbReference>
<accession>A0AAD4KBG7</accession>